<organism evidence="2 3">
    <name type="scientific">Levilactobacillus brevis</name>
    <name type="common">Lactobacillus brevis</name>
    <dbReference type="NCBI Taxonomy" id="1580"/>
    <lineage>
        <taxon>Bacteria</taxon>
        <taxon>Bacillati</taxon>
        <taxon>Bacillota</taxon>
        <taxon>Bacilli</taxon>
        <taxon>Lactobacillales</taxon>
        <taxon>Lactobacillaceae</taxon>
        <taxon>Levilactobacillus</taxon>
    </lineage>
</organism>
<gene>
    <name evidence="2" type="ORF">ORR04_02905</name>
</gene>
<dbReference type="Proteomes" id="UP001164768">
    <property type="component" value="Chromosome"/>
</dbReference>
<sequence length="82" mass="9373">MIELDLRLIKSRRIELKLTQQDMADYLDMGSKANYSRYESGKYAFDANTIPMLHKVLGIPITKLFTQKVTDSETIASTEEVS</sequence>
<evidence type="ECO:0000313" key="2">
    <source>
        <dbReference type="EMBL" id="WAD02164.1"/>
    </source>
</evidence>
<dbReference type="InterPro" id="IPR001387">
    <property type="entry name" value="Cro/C1-type_HTH"/>
</dbReference>
<feature type="domain" description="HTH cro/C1-type" evidence="1">
    <location>
        <begin position="9"/>
        <end position="64"/>
    </location>
</feature>
<dbReference type="SUPFAM" id="SSF47413">
    <property type="entry name" value="lambda repressor-like DNA-binding domains"/>
    <property type="match status" value="1"/>
</dbReference>
<evidence type="ECO:0000313" key="3">
    <source>
        <dbReference type="Proteomes" id="UP001164768"/>
    </source>
</evidence>
<protein>
    <submittedName>
        <fullName evidence="2">Helix-turn-helix transcriptional regulator</fullName>
    </submittedName>
</protein>
<name>A0AB38X640_LEVBR</name>
<dbReference type="InterPro" id="IPR010982">
    <property type="entry name" value="Lambda_DNA-bd_dom_sf"/>
</dbReference>
<dbReference type="GO" id="GO:0003677">
    <property type="term" value="F:DNA binding"/>
    <property type="evidence" value="ECO:0007669"/>
    <property type="project" value="InterPro"/>
</dbReference>
<dbReference type="SMART" id="SM00530">
    <property type="entry name" value="HTH_XRE"/>
    <property type="match status" value="1"/>
</dbReference>
<proteinExistence type="predicted"/>
<dbReference type="PROSITE" id="PS50943">
    <property type="entry name" value="HTH_CROC1"/>
    <property type="match status" value="1"/>
</dbReference>
<dbReference type="GeneID" id="56993371"/>
<dbReference type="CDD" id="cd00093">
    <property type="entry name" value="HTH_XRE"/>
    <property type="match status" value="1"/>
</dbReference>
<dbReference type="RefSeq" id="WP_021742303.1">
    <property type="nucleotide sequence ID" value="NZ_CAKMAE010000009.1"/>
</dbReference>
<accession>A0AB38X640</accession>
<reference evidence="2" key="1">
    <citation type="submission" date="2022-11" db="EMBL/GenBank/DDBJ databases">
        <title>Whole genome sequence of Levilactobacillus brevis SMB091.</title>
        <authorList>
            <person name="Kim J.-M."/>
            <person name="Kim O.-C."/>
            <person name="Choi Y.H."/>
            <person name="Han N.S."/>
            <person name="Hurh B."/>
        </authorList>
    </citation>
    <scope>NUCLEOTIDE SEQUENCE</scope>
    <source>
        <strain evidence="2">SMB091</strain>
    </source>
</reference>
<dbReference type="Pfam" id="PF01381">
    <property type="entry name" value="HTH_3"/>
    <property type="match status" value="1"/>
</dbReference>
<dbReference type="AlphaFoldDB" id="A0AB38X640"/>
<dbReference type="EMBL" id="CP113117">
    <property type="protein sequence ID" value="WAD02164.1"/>
    <property type="molecule type" value="Genomic_DNA"/>
</dbReference>
<evidence type="ECO:0000259" key="1">
    <source>
        <dbReference type="PROSITE" id="PS50943"/>
    </source>
</evidence>
<dbReference type="Gene3D" id="1.10.260.40">
    <property type="entry name" value="lambda repressor-like DNA-binding domains"/>
    <property type="match status" value="1"/>
</dbReference>